<dbReference type="GO" id="GO:0051276">
    <property type="term" value="P:chromosome organization"/>
    <property type="evidence" value="ECO:0000318"/>
    <property type="project" value="GO_Central"/>
</dbReference>
<dbReference type="AGR" id="Xenbase:XB-GENE-5852355"/>
<evidence type="ECO:0000256" key="2">
    <source>
        <dbReference type="ARBA" id="ARBA00023242"/>
    </source>
</evidence>
<protein>
    <recommendedName>
        <fullName evidence="3">Barrier-to-autointegration factor-like protein</fullName>
    </recommendedName>
    <alternativeName>
        <fullName evidence="4">Barrier-to-autointegration factor 2</fullName>
    </alternativeName>
</protein>
<evidence type="ECO:0000313" key="5">
    <source>
        <dbReference type="Proteomes" id="UP000008143"/>
    </source>
</evidence>
<dbReference type="InterPro" id="IPR004122">
    <property type="entry name" value="BAF_prot"/>
</dbReference>
<dbReference type="Proteomes" id="UP000008143">
    <property type="component" value="Chromosome 5"/>
</dbReference>
<name>A0A8J0SKL3_XENTR</name>
<dbReference type="Xenbase" id="XB-GENE-5852355">
    <property type="gene designation" value="banf2"/>
</dbReference>
<dbReference type="GO" id="GO:0000793">
    <property type="term" value="C:condensed chromosome"/>
    <property type="evidence" value="ECO:0000318"/>
    <property type="project" value="GO_Central"/>
</dbReference>
<dbReference type="GO" id="GO:0003677">
    <property type="term" value="F:DNA binding"/>
    <property type="evidence" value="ECO:0000318"/>
    <property type="project" value="GO_Central"/>
</dbReference>
<dbReference type="CTD" id="140836"/>
<evidence type="ECO:0000256" key="4">
    <source>
        <dbReference type="ARBA" id="ARBA00079764"/>
    </source>
</evidence>
<dbReference type="InterPro" id="IPR051387">
    <property type="entry name" value="BAF"/>
</dbReference>
<dbReference type="SUPFAM" id="SSF47798">
    <property type="entry name" value="Barrier-to-autointegration factor, BAF"/>
    <property type="match status" value="1"/>
</dbReference>
<accession>A0A8J0SKL3</accession>
<dbReference type="FunFam" id="1.10.150.40:FF:000002">
    <property type="entry name" value="Barrier to autointegration factor 2"/>
    <property type="match status" value="1"/>
</dbReference>
<proteinExistence type="predicted"/>
<dbReference type="SMART" id="SM01023">
    <property type="entry name" value="BAF"/>
    <property type="match status" value="1"/>
</dbReference>
<gene>
    <name evidence="7" type="primary">banf2</name>
    <name evidence="6" type="synonym">baf-l</name>
</gene>
<dbReference type="RefSeq" id="XP_012818141.2">
    <property type="nucleotide sequence ID" value="XM_012962687.3"/>
</dbReference>
<dbReference type="OMA" id="TEWCDAF"/>
<dbReference type="PANTHER" id="PTHR47507">
    <property type="entry name" value="BARRIER TO AUTOINTEGRATION FACTOR 2"/>
    <property type="match status" value="1"/>
</dbReference>
<comment type="subcellular location">
    <subcellularLocation>
        <location evidence="1">Nucleus</location>
    </subcellularLocation>
</comment>
<evidence type="ECO:0000256" key="3">
    <source>
        <dbReference type="ARBA" id="ARBA00074730"/>
    </source>
</evidence>
<dbReference type="Gene3D" id="1.10.150.40">
    <property type="entry name" value="Barrier-to-autointegration factor, BAF"/>
    <property type="match status" value="1"/>
</dbReference>
<dbReference type="InterPro" id="IPR036617">
    <property type="entry name" value="BAF_sf"/>
</dbReference>
<dbReference type="PANTHER" id="PTHR47507:SF9">
    <property type="entry name" value="BARRIER-TO-AUTOINTEGRATION FACTOR-LIKE PROTEIN"/>
    <property type="match status" value="1"/>
</dbReference>
<evidence type="ECO:0000313" key="7">
    <source>
        <dbReference type="Xenbase" id="XB-GENE-5852355"/>
    </source>
</evidence>
<dbReference type="GO" id="GO:0005634">
    <property type="term" value="C:nucleus"/>
    <property type="evidence" value="ECO:0000318"/>
    <property type="project" value="GO_Central"/>
</dbReference>
<evidence type="ECO:0000256" key="1">
    <source>
        <dbReference type="ARBA" id="ARBA00004123"/>
    </source>
</evidence>
<reference evidence="6" key="1">
    <citation type="submission" date="2025-08" db="UniProtKB">
        <authorList>
            <consortium name="RefSeq"/>
        </authorList>
    </citation>
    <scope>IDENTIFICATION</scope>
    <source>
        <strain evidence="6">Nigerian</strain>
        <tissue evidence="6">Liver and blood</tissue>
    </source>
</reference>
<dbReference type="AlphaFoldDB" id="A0A8J0SKL3"/>
<keyword evidence="5" id="KW-1185">Reference proteome</keyword>
<dbReference type="OrthoDB" id="9997163at2759"/>
<evidence type="ECO:0000313" key="6">
    <source>
        <dbReference type="RefSeq" id="XP_012818141.2"/>
    </source>
</evidence>
<dbReference type="Pfam" id="PF02961">
    <property type="entry name" value="SAM_BAF"/>
    <property type="match status" value="1"/>
</dbReference>
<sequence>MSPTYALYRSHGGGAYIGLAVEWRYHIKTGKMSNTSQKHRDFVSEPMGDKPITALAGIGEVLGGKLEEQGFDKAYVLLGQFLILRKDADDLFKDWLKDSCGANSRQAELCSSCLKEWCASFL</sequence>
<dbReference type="GeneID" id="100135163"/>
<keyword evidence="2" id="KW-0539">Nucleus</keyword>
<organism evidence="5 6">
    <name type="scientific">Xenopus tropicalis</name>
    <name type="common">Western clawed frog</name>
    <name type="synonym">Silurana tropicalis</name>
    <dbReference type="NCBI Taxonomy" id="8364"/>
    <lineage>
        <taxon>Eukaryota</taxon>
        <taxon>Metazoa</taxon>
        <taxon>Chordata</taxon>
        <taxon>Craniata</taxon>
        <taxon>Vertebrata</taxon>
        <taxon>Euteleostomi</taxon>
        <taxon>Amphibia</taxon>
        <taxon>Batrachia</taxon>
        <taxon>Anura</taxon>
        <taxon>Pipoidea</taxon>
        <taxon>Pipidae</taxon>
        <taxon>Xenopodinae</taxon>
        <taxon>Xenopus</taxon>
        <taxon>Silurana</taxon>
    </lineage>
</organism>